<name>A0A8H5B6Z9_9AGAR</name>
<organism evidence="2 3">
    <name type="scientific">Psilocybe cf. subviscida</name>
    <dbReference type="NCBI Taxonomy" id="2480587"/>
    <lineage>
        <taxon>Eukaryota</taxon>
        <taxon>Fungi</taxon>
        <taxon>Dikarya</taxon>
        <taxon>Basidiomycota</taxon>
        <taxon>Agaricomycotina</taxon>
        <taxon>Agaricomycetes</taxon>
        <taxon>Agaricomycetidae</taxon>
        <taxon>Agaricales</taxon>
        <taxon>Agaricineae</taxon>
        <taxon>Strophariaceae</taxon>
        <taxon>Psilocybe</taxon>
    </lineage>
</organism>
<feature type="region of interest" description="Disordered" evidence="1">
    <location>
        <begin position="41"/>
        <end position="72"/>
    </location>
</feature>
<dbReference type="Proteomes" id="UP000567179">
    <property type="component" value="Unassembled WGS sequence"/>
</dbReference>
<dbReference type="AlphaFoldDB" id="A0A8H5B6Z9"/>
<evidence type="ECO:0000313" key="2">
    <source>
        <dbReference type="EMBL" id="KAF5317959.1"/>
    </source>
</evidence>
<protein>
    <submittedName>
        <fullName evidence="2">Uncharacterized protein</fullName>
    </submittedName>
</protein>
<reference evidence="2 3" key="1">
    <citation type="journal article" date="2020" name="ISME J.">
        <title>Uncovering the hidden diversity of litter-decomposition mechanisms in mushroom-forming fungi.</title>
        <authorList>
            <person name="Floudas D."/>
            <person name="Bentzer J."/>
            <person name="Ahren D."/>
            <person name="Johansson T."/>
            <person name="Persson P."/>
            <person name="Tunlid A."/>
        </authorList>
    </citation>
    <scope>NUCLEOTIDE SEQUENCE [LARGE SCALE GENOMIC DNA]</scope>
    <source>
        <strain evidence="2 3">CBS 101986</strain>
    </source>
</reference>
<feature type="compositionally biased region" description="Acidic residues" evidence="1">
    <location>
        <begin position="63"/>
        <end position="72"/>
    </location>
</feature>
<dbReference type="EMBL" id="JAACJJ010000031">
    <property type="protein sequence ID" value="KAF5317959.1"/>
    <property type="molecule type" value="Genomic_DNA"/>
</dbReference>
<evidence type="ECO:0000256" key="1">
    <source>
        <dbReference type="SAM" id="MobiDB-lite"/>
    </source>
</evidence>
<gene>
    <name evidence="2" type="ORF">D9619_012033</name>
</gene>
<evidence type="ECO:0000313" key="3">
    <source>
        <dbReference type="Proteomes" id="UP000567179"/>
    </source>
</evidence>
<sequence>MLPLPVSAPQGFALGCTQDFPTLHLDPADAVALTRSVTMAGQEEGQGEQETMAADEGRADLEAVGDDDKIEI</sequence>
<proteinExistence type="predicted"/>
<keyword evidence="3" id="KW-1185">Reference proteome</keyword>
<accession>A0A8H5B6Z9</accession>
<comment type="caution">
    <text evidence="2">The sequence shown here is derived from an EMBL/GenBank/DDBJ whole genome shotgun (WGS) entry which is preliminary data.</text>
</comment>